<reference evidence="3" key="1">
    <citation type="journal article" date="2020" name="Nature">
        <title>Giant virus diversity and host interactions through global metagenomics.</title>
        <authorList>
            <person name="Schulz F."/>
            <person name="Roux S."/>
            <person name="Paez-Espino D."/>
            <person name="Jungbluth S."/>
            <person name="Walsh D.A."/>
            <person name="Denef V.J."/>
            <person name="McMahon K.D."/>
            <person name="Konstantinidis K.T."/>
            <person name="Eloe-Fadrosh E.A."/>
            <person name="Kyrpides N.C."/>
            <person name="Woyke T."/>
        </authorList>
    </citation>
    <scope>NUCLEOTIDE SEQUENCE</scope>
    <source>
        <strain evidence="3">GVMAG-M-3300023184-177</strain>
    </source>
</reference>
<protein>
    <submittedName>
        <fullName evidence="3">Uncharacterized protein</fullName>
    </submittedName>
</protein>
<feature type="transmembrane region" description="Helical" evidence="2">
    <location>
        <begin position="43"/>
        <end position="64"/>
    </location>
</feature>
<organism evidence="3">
    <name type="scientific">viral metagenome</name>
    <dbReference type="NCBI Taxonomy" id="1070528"/>
    <lineage>
        <taxon>unclassified sequences</taxon>
        <taxon>metagenomes</taxon>
        <taxon>organismal metagenomes</taxon>
    </lineage>
</organism>
<proteinExistence type="predicted"/>
<dbReference type="EMBL" id="MN740023">
    <property type="protein sequence ID" value="QHT84682.1"/>
    <property type="molecule type" value="Genomic_DNA"/>
</dbReference>
<accession>A0A6C0HVZ8</accession>
<evidence type="ECO:0000256" key="2">
    <source>
        <dbReference type="SAM" id="Phobius"/>
    </source>
</evidence>
<name>A0A6C0HVZ8_9ZZZZ</name>
<evidence type="ECO:0000256" key="1">
    <source>
        <dbReference type="SAM" id="MobiDB-lite"/>
    </source>
</evidence>
<keyword evidence="2" id="KW-1133">Transmembrane helix</keyword>
<feature type="region of interest" description="Disordered" evidence="1">
    <location>
        <begin position="107"/>
        <end position="126"/>
    </location>
</feature>
<keyword evidence="2" id="KW-0812">Transmembrane</keyword>
<keyword evidence="2" id="KW-0472">Membrane</keyword>
<feature type="transmembrane region" description="Helical" evidence="2">
    <location>
        <begin position="12"/>
        <end position="31"/>
    </location>
</feature>
<evidence type="ECO:0000313" key="3">
    <source>
        <dbReference type="EMBL" id="QHT84682.1"/>
    </source>
</evidence>
<sequence>MVNFKETKGKVVFGLTIVSIILFLFFAYLIFVTRNRDDVKESVVLFMIELGFITFILSLVLSIVNNKYRNDKELSDSNRMDDALSGIPIFICVSTFIIGGLSISMSDSAPKPSGTTPLRLGDGSRA</sequence>
<feature type="transmembrane region" description="Helical" evidence="2">
    <location>
        <begin position="84"/>
        <end position="103"/>
    </location>
</feature>
<dbReference type="AlphaFoldDB" id="A0A6C0HVZ8"/>